<dbReference type="InterPro" id="IPR050300">
    <property type="entry name" value="GDXG_lipolytic_enzyme"/>
</dbReference>
<dbReference type="Gene3D" id="3.40.50.1820">
    <property type="entry name" value="alpha/beta hydrolase"/>
    <property type="match status" value="1"/>
</dbReference>
<sequence length="345" mass="38265">MTVDTPIPSAPYKIHPSVESRLDPEYVEFFNEYMTEATNLLYTHLVPLDQVRAGGNVMPGQTPLLEVASTKDIAIPRRGGDGTIPARVFTPTGEAPAGGWPCMMWYHGGGWVLGGIDTENSFCTHICEWSRCVVVSVDYRLAPEYQFPWAIDDSYDALLHIYRHASQFNVDNKRIGVAGSSAGGNISAVLTHKFASDTETKDLPKLVYQLLIVPVCDNTADKDSHVSWSENEHVPQLPRLKMLWYRDLYLPNKQDWNNPEASPAFYPAESFANVPPAFVACGECDVLRTEGERYAAQLKQAGVPTTLKVYPGMPHPVMAMDDVLTQGKVLVKETTDAIRSALYDN</sequence>
<dbReference type="Pfam" id="PF07859">
    <property type="entry name" value="Abhydrolase_3"/>
    <property type="match status" value="1"/>
</dbReference>
<dbReference type="PANTHER" id="PTHR48081">
    <property type="entry name" value="AB HYDROLASE SUPERFAMILY PROTEIN C4A8.06C"/>
    <property type="match status" value="1"/>
</dbReference>
<protein>
    <submittedName>
        <fullName evidence="3">ARAD1D30910p</fullName>
    </submittedName>
</protein>
<dbReference type="EMBL" id="HG937694">
    <property type="protein sequence ID" value="CDP38269.1"/>
    <property type="molecule type" value="Genomic_DNA"/>
</dbReference>
<reference evidence="3" key="2">
    <citation type="submission" date="2014-06" db="EMBL/GenBank/DDBJ databases">
        <title>The complete genome of Blastobotrys (Arxula) adeninivorans LS3 - a yeast of biotechnological interest.</title>
        <authorList>
            <person name="Kunze G."/>
            <person name="Gaillardin C."/>
            <person name="Czernicka M."/>
            <person name="Durrens P."/>
            <person name="Martin T."/>
            <person name="Boer E."/>
            <person name="Gabaldon T."/>
            <person name="Cruz J."/>
            <person name="Talla E."/>
            <person name="Marck C."/>
            <person name="Goffeau A."/>
            <person name="Barbe V."/>
            <person name="Baret P."/>
            <person name="Baronian K."/>
            <person name="Beier S."/>
            <person name="Bleykasten C."/>
            <person name="Bode R."/>
            <person name="Casaregola S."/>
            <person name="Despons L."/>
            <person name="Fairhead C."/>
            <person name="Giersberg M."/>
            <person name="Gierski P."/>
            <person name="Hahnel U."/>
            <person name="Hartmann A."/>
            <person name="Jankowska D."/>
            <person name="Jubin C."/>
            <person name="Jung P."/>
            <person name="Lafontaine I."/>
            <person name="Leh-Louis V."/>
            <person name="Lemaire M."/>
            <person name="Marcet-Houben M."/>
            <person name="Mascher M."/>
            <person name="Morel G."/>
            <person name="Richard G.-F."/>
            <person name="Riechen J."/>
            <person name="Sacerdot C."/>
            <person name="Sarkar A."/>
            <person name="Savel G."/>
            <person name="Schacherer J."/>
            <person name="Sherman D."/>
            <person name="Straub M.-L."/>
            <person name="Stein N."/>
            <person name="Thierry A."/>
            <person name="Trautwein-Schult A."/>
            <person name="Westhof E."/>
            <person name="Worch S."/>
            <person name="Dujon B."/>
            <person name="Souciet J.-L."/>
            <person name="Wincker P."/>
            <person name="Scholz U."/>
            <person name="Neuveglise N."/>
        </authorList>
    </citation>
    <scope>NUCLEOTIDE SEQUENCE</scope>
    <source>
        <strain evidence="3">LS3</strain>
    </source>
</reference>
<evidence type="ECO:0000256" key="1">
    <source>
        <dbReference type="ARBA" id="ARBA00022801"/>
    </source>
</evidence>
<dbReference type="PANTHER" id="PTHR48081:SF8">
    <property type="entry name" value="ALPHA_BETA HYDROLASE FOLD-3 DOMAIN-CONTAINING PROTEIN-RELATED"/>
    <property type="match status" value="1"/>
</dbReference>
<reference evidence="3" key="1">
    <citation type="submission" date="2014-02" db="EMBL/GenBank/DDBJ databases">
        <authorList>
            <person name="Genoscope - CEA"/>
        </authorList>
    </citation>
    <scope>NUCLEOTIDE SEQUENCE</scope>
    <source>
        <strain evidence="3">LS3</strain>
    </source>
</reference>
<dbReference type="InterPro" id="IPR029058">
    <property type="entry name" value="AB_hydrolase_fold"/>
</dbReference>
<dbReference type="InterPro" id="IPR013094">
    <property type="entry name" value="AB_hydrolase_3"/>
</dbReference>
<gene>
    <name evidence="3" type="ORF">GNLVRS02_ARAD1D30910g</name>
</gene>
<dbReference type="PhylomeDB" id="A0A060TBW1"/>
<dbReference type="SUPFAM" id="SSF53474">
    <property type="entry name" value="alpha/beta-Hydrolases"/>
    <property type="match status" value="1"/>
</dbReference>
<proteinExistence type="predicted"/>
<organism evidence="3">
    <name type="scientific">Blastobotrys adeninivorans</name>
    <name type="common">Yeast</name>
    <name type="synonym">Arxula adeninivorans</name>
    <dbReference type="NCBI Taxonomy" id="409370"/>
    <lineage>
        <taxon>Eukaryota</taxon>
        <taxon>Fungi</taxon>
        <taxon>Dikarya</taxon>
        <taxon>Ascomycota</taxon>
        <taxon>Saccharomycotina</taxon>
        <taxon>Dipodascomycetes</taxon>
        <taxon>Dipodascales</taxon>
        <taxon>Trichomonascaceae</taxon>
        <taxon>Blastobotrys</taxon>
    </lineage>
</organism>
<keyword evidence="1" id="KW-0378">Hydrolase</keyword>
<feature type="domain" description="Alpha/beta hydrolase fold-3" evidence="2">
    <location>
        <begin position="103"/>
        <end position="317"/>
    </location>
</feature>
<evidence type="ECO:0000259" key="2">
    <source>
        <dbReference type="Pfam" id="PF07859"/>
    </source>
</evidence>
<name>A0A060TBW1_BLAAD</name>
<evidence type="ECO:0000313" key="3">
    <source>
        <dbReference type="EMBL" id="CDP38269.1"/>
    </source>
</evidence>
<accession>A0A060TBW1</accession>
<dbReference type="GO" id="GO:0016787">
    <property type="term" value="F:hydrolase activity"/>
    <property type="evidence" value="ECO:0007669"/>
    <property type="project" value="UniProtKB-KW"/>
</dbReference>
<dbReference type="AlphaFoldDB" id="A0A060TBW1"/>